<keyword evidence="2" id="KW-1133">Transmembrane helix</keyword>
<reference evidence="3" key="1">
    <citation type="submission" date="2021-01" db="EMBL/GenBank/DDBJ databases">
        <authorList>
            <person name="Corre E."/>
            <person name="Pelletier E."/>
            <person name="Niang G."/>
            <person name="Scheremetjew M."/>
            <person name="Finn R."/>
            <person name="Kale V."/>
            <person name="Holt S."/>
            <person name="Cochrane G."/>
            <person name="Meng A."/>
            <person name="Brown T."/>
            <person name="Cohen L."/>
        </authorList>
    </citation>
    <scope>NUCLEOTIDE SEQUENCE</scope>
    <source>
        <strain evidence="3">CCMP1594</strain>
    </source>
</reference>
<dbReference type="InterPro" id="IPR025638">
    <property type="entry name" value="DUF4336"/>
</dbReference>
<keyword evidence="2" id="KW-0472">Membrane</keyword>
<sequence>METCTRKILHSPVQTDEIAHLIDNGAPARGCSRLSLVSLILGGSVVFVAALSAATLLVAPSPSALHISRASWSGPSATHAGGSPPYRSIARRGTSAGAIHPTGPHRPTGGEPRTGPAAAPPHFAADATTPHAESTARGPWRTPHVPWLQGLLLAASIGAGVVALQKRVRAPARPTHVACYDVPPNGAGVSLHAVTGSPNPDQTFTLPAPAIFTPYIGRGERRTVCTELVPGSIWGFEQNQELSALTVNIRCTAVRLSDGALWVHAPVFPTAEFLAQLDALGPVRYIMLPTFALEHKLPIITFARKYPKAQVWAVPDTWSWPINLPLSLLGIRVHGMVGQTAPWSAEIEAAVLKIDDVGSPFVEAAFFHKASRTLLVTDMVYCIPRDPSPVVDPAKLLEVAPDDPTKPLADTQENRRRGWAKMALLVSYFIPARQRLVKGGKAEWQEGYMDSFESIVGKLIVSPILQALVLAKSRDLIMPWLEKVVAWDFETVIPAHYDAPVKAGPDEFYSAFGFVTGDPNALQLPEDDMRTLNDLQRIVKRAATGQGEVYTELFDKFFKNLFLEKSGWQKDQEP</sequence>
<evidence type="ECO:0000256" key="2">
    <source>
        <dbReference type="SAM" id="Phobius"/>
    </source>
</evidence>
<dbReference type="AlphaFoldDB" id="A0A7S4G9A2"/>
<accession>A0A7S4G9A2</accession>
<dbReference type="PANTHER" id="PTHR33835:SF2">
    <property type="entry name" value="LYSINE-TRNA LIGASE"/>
    <property type="match status" value="1"/>
</dbReference>
<feature type="compositionally biased region" description="Low complexity" evidence="1">
    <location>
        <begin position="116"/>
        <end position="132"/>
    </location>
</feature>
<dbReference type="EMBL" id="HBJA01118548">
    <property type="protein sequence ID" value="CAE0829513.1"/>
    <property type="molecule type" value="Transcribed_RNA"/>
</dbReference>
<dbReference type="PANTHER" id="PTHR33835">
    <property type="entry name" value="YALI0C07656P"/>
    <property type="match status" value="1"/>
</dbReference>
<gene>
    <name evidence="3" type="ORF">EGYM00163_LOCUS40791</name>
</gene>
<organism evidence="3">
    <name type="scientific">Eutreptiella gymnastica</name>
    <dbReference type="NCBI Taxonomy" id="73025"/>
    <lineage>
        <taxon>Eukaryota</taxon>
        <taxon>Discoba</taxon>
        <taxon>Euglenozoa</taxon>
        <taxon>Euglenida</taxon>
        <taxon>Spirocuta</taxon>
        <taxon>Euglenophyceae</taxon>
        <taxon>Eutreptiales</taxon>
        <taxon>Eutreptiaceae</taxon>
        <taxon>Eutreptiella</taxon>
    </lineage>
</organism>
<name>A0A7S4G9A2_9EUGL</name>
<evidence type="ECO:0000313" key="3">
    <source>
        <dbReference type="EMBL" id="CAE0829513.1"/>
    </source>
</evidence>
<protein>
    <recommendedName>
        <fullName evidence="4">DUF4336 domain-containing protein</fullName>
    </recommendedName>
</protein>
<feature type="transmembrane region" description="Helical" evidence="2">
    <location>
        <begin position="36"/>
        <end position="59"/>
    </location>
</feature>
<keyword evidence="2" id="KW-0812">Transmembrane</keyword>
<feature type="region of interest" description="Disordered" evidence="1">
    <location>
        <begin position="95"/>
        <end position="141"/>
    </location>
</feature>
<dbReference type="Pfam" id="PF14234">
    <property type="entry name" value="DUF4336"/>
    <property type="match status" value="1"/>
</dbReference>
<evidence type="ECO:0000256" key="1">
    <source>
        <dbReference type="SAM" id="MobiDB-lite"/>
    </source>
</evidence>
<evidence type="ECO:0008006" key="4">
    <source>
        <dbReference type="Google" id="ProtNLM"/>
    </source>
</evidence>
<proteinExistence type="predicted"/>